<evidence type="ECO:0000313" key="2">
    <source>
        <dbReference type="EMBL" id="CAA9524735.1"/>
    </source>
</evidence>
<gene>
    <name evidence="2" type="ORF">AVDCRST_MAG85-3129</name>
</gene>
<organism evidence="2">
    <name type="scientific">uncultured Solirubrobacteraceae bacterium</name>
    <dbReference type="NCBI Taxonomy" id="1162706"/>
    <lineage>
        <taxon>Bacteria</taxon>
        <taxon>Bacillati</taxon>
        <taxon>Actinomycetota</taxon>
        <taxon>Thermoleophilia</taxon>
        <taxon>Solirubrobacterales</taxon>
        <taxon>Solirubrobacteraceae</taxon>
        <taxon>environmental samples</taxon>
    </lineage>
</organism>
<dbReference type="InterPro" id="IPR013784">
    <property type="entry name" value="Carb-bd-like_fold"/>
</dbReference>
<keyword evidence="1" id="KW-1133">Transmembrane helix</keyword>
<dbReference type="GO" id="GO:0030246">
    <property type="term" value="F:carbohydrate binding"/>
    <property type="evidence" value="ECO:0007669"/>
    <property type="project" value="InterPro"/>
</dbReference>
<keyword evidence="1" id="KW-0472">Membrane</keyword>
<keyword evidence="1" id="KW-0812">Transmembrane</keyword>
<protein>
    <submittedName>
        <fullName evidence="2">Uncharacterized protein</fullName>
    </submittedName>
</protein>
<proteinExistence type="predicted"/>
<feature type="transmembrane region" description="Helical" evidence="1">
    <location>
        <begin position="21"/>
        <end position="44"/>
    </location>
</feature>
<dbReference type="Gene3D" id="2.60.40.1120">
    <property type="entry name" value="Carboxypeptidase-like, regulatory domain"/>
    <property type="match status" value="1"/>
</dbReference>
<dbReference type="AlphaFoldDB" id="A0A6J4TKC6"/>
<accession>A0A6J4TKC6</accession>
<name>A0A6J4TKC6_9ACTN</name>
<dbReference type="Pfam" id="PF13620">
    <property type="entry name" value="CarboxypepD_reg"/>
    <property type="match status" value="1"/>
</dbReference>
<dbReference type="SUPFAM" id="SSF49452">
    <property type="entry name" value="Starch-binding domain-like"/>
    <property type="match status" value="1"/>
</dbReference>
<evidence type="ECO:0000256" key="1">
    <source>
        <dbReference type="SAM" id="Phobius"/>
    </source>
</evidence>
<reference evidence="2" key="1">
    <citation type="submission" date="2020-02" db="EMBL/GenBank/DDBJ databases">
        <authorList>
            <person name="Meier V. D."/>
        </authorList>
    </citation>
    <scope>NUCLEOTIDE SEQUENCE</scope>
    <source>
        <strain evidence="2">AVDCRST_MAG85</strain>
    </source>
</reference>
<dbReference type="EMBL" id="CADCVT010000346">
    <property type="protein sequence ID" value="CAA9524735.1"/>
    <property type="molecule type" value="Genomic_DNA"/>
</dbReference>
<sequence length="471" mass="48961">MVPAAHVLRSLRRRLAAEHGGFIIEVVVSAALIVTAGGGALMAMDTVSEQTGEQRMQAVGADVAQAEMERLRAQKFEMLTTLATTPETRVVASAQEKFKYTVVNTSAWAMQAPSGAVSCTNSARNPEALRVTTRVTWPKMGRRPVVLSSLVAAPVGSAAQRGTYVVQVTDRNGAGHSGLTVAMAGPTGVTGQTDVNGCVRFTELPAGAYTVTFAKSGFVTPGGATSVSENVDVVAGQTRSNSWELDRAGTASLAYRYRGAGGAIVFPNRAQRPTEATVDHANMAGGAKVVDTSSLVANDMSDAANRFTVPSLYPFFSAYSAYAGGCVNAAPPVNTTGATSFSITPNAVTTTTLDMPAMRVEPGATEAGDVVYVQTACSKVLGPFTLLDGGGQKNKPNPDYVYLGAPYGPIRLCVVDNTPTGTTGRWDTYNAGASMTVANDDLDADPKLVSDGNGVDLNLRNRAGAACDGWL</sequence>